<dbReference type="AlphaFoldDB" id="A0A507C8Q6"/>
<evidence type="ECO:0000256" key="2">
    <source>
        <dbReference type="ARBA" id="ARBA00010694"/>
    </source>
</evidence>
<evidence type="ECO:0000256" key="5">
    <source>
        <dbReference type="ARBA" id="ARBA00022692"/>
    </source>
</evidence>
<dbReference type="InterPro" id="IPR013657">
    <property type="entry name" value="SCL35B1-4/HUT1"/>
</dbReference>
<dbReference type="Pfam" id="PF08449">
    <property type="entry name" value="UAA"/>
    <property type="match status" value="1"/>
</dbReference>
<dbReference type="GO" id="GO:0005459">
    <property type="term" value="F:UDP-galactose transmembrane transporter activity"/>
    <property type="evidence" value="ECO:0007669"/>
    <property type="project" value="TreeGrafter"/>
</dbReference>
<gene>
    <name evidence="11" type="ORF">SmJEL517_g03334</name>
</gene>
<evidence type="ECO:0000256" key="9">
    <source>
        <dbReference type="ARBA" id="ARBA00041103"/>
    </source>
</evidence>
<sequence length="479" mass="53581">MTEWLPRKAEQSHLRLELLRAADYHDLQTLYAAIVEEISIRDFSNETILELLSLGYKYTRDNSSLKAAAIKYIVHLRNRVSVTKSEAFTNRIMYGELAICVLGIYICFIKWGEMQERITTLPYNNGTIKFKHYLFLNLAQSIIASLASSAYVLITKQGIGKISRPLIYEYIQVCVMQAIAPQFGYAALKHIDYPTVILGKSCKLVPVMVAGIVLHRKSFAWYKYVVVALITAGVSGFMLLHDQENTSKGSQSSSAYGLLLLTCNLLIDGATNSTQESMFKRYHIKGPQMMFFMNIGLASIMATYLLINPYTSEISNAVIMMKQDPSLMTDILLFGLCGASGQLFIFHTLQRFGAVSLVTVTVTRKMLTILWSVFRFGHYLNAGQWVSVGLVFIGILVDGYAPKEYVKKERLELGQMDSASSTDAIHAMNGDITAATNGLVSNGSVNQQTNGRVKSSIDAVTEMKPKRRTSERIRRSRQV</sequence>
<keyword evidence="5 10" id="KW-0812">Transmembrane</keyword>
<evidence type="ECO:0000256" key="3">
    <source>
        <dbReference type="ARBA" id="ARBA00022448"/>
    </source>
</evidence>
<evidence type="ECO:0000256" key="7">
    <source>
        <dbReference type="ARBA" id="ARBA00022989"/>
    </source>
</evidence>
<feature type="transmembrane region" description="Helical" evidence="10">
    <location>
        <begin position="327"/>
        <end position="345"/>
    </location>
</feature>
<keyword evidence="12" id="KW-1185">Reference proteome</keyword>
<keyword evidence="7 10" id="KW-1133">Transmembrane helix</keyword>
<keyword evidence="4" id="KW-0762">Sugar transport</keyword>
<dbReference type="InterPro" id="IPR037185">
    <property type="entry name" value="EmrE-like"/>
</dbReference>
<feature type="transmembrane region" description="Helical" evidence="10">
    <location>
        <begin position="132"/>
        <end position="154"/>
    </location>
</feature>
<dbReference type="PANTHER" id="PTHR10778:SF10">
    <property type="entry name" value="SOLUTE CARRIER FAMILY 35 MEMBER B1"/>
    <property type="match status" value="1"/>
</dbReference>
<comment type="subcellular location">
    <subcellularLocation>
        <location evidence="1">Endoplasmic reticulum membrane</location>
        <topology evidence="1">Multi-pass membrane protein</topology>
    </subcellularLocation>
</comment>
<dbReference type="GO" id="GO:0000139">
    <property type="term" value="C:Golgi membrane"/>
    <property type="evidence" value="ECO:0007669"/>
    <property type="project" value="TreeGrafter"/>
</dbReference>
<dbReference type="RefSeq" id="XP_031024769.1">
    <property type="nucleotide sequence ID" value="XM_031169262.1"/>
</dbReference>
<organism evidence="11 12">
    <name type="scientific">Synchytrium microbalum</name>
    <dbReference type="NCBI Taxonomy" id="1806994"/>
    <lineage>
        <taxon>Eukaryota</taxon>
        <taxon>Fungi</taxon>
        <taxon>Fungi incertae sedis</taxon>
        <taxon>Chytridiomycota</taxon>
        <taxon>Chytridiomycota incertae sedis</taxon>
        <taxon>Chytridiomycetes</taxon>
        <taxon>Synchytriales</taxon>
        <taxon>Synchytriaceae</taxon>
        <taxon>Synchytrium</taxon>
    </lineage>
</organism>
<feature type="transmembrane region" description="Helical" evidence="10">
    <location>
        <begin position="382"/>
        <end position="401"/>
    </location>
</feature>
<evidence type="ECO:0000313" key="12">
    <source>
        <dbReference type="Proteomes" id="UP000319731"/>
    </source>
</evidence>
<evidence type="ECO:0000256" key="10">
    <source>
        <dbReference type="SAM" id="Phobius"/>
    </source>
</evidence>
<dbReference type="GO" id="GO:0005789">
    <property type="term" value="C:endoplasmic reticulum membrane"/>
    <property type="evidence" value="ECO:0007669"/>
    <property type="project" value="UniProtKB-SubCell"/>
</dbReference>
<keyword evidence="6" id="KW-0256">Endoplasmic reticulum</keyword>
<dbReference type="EMBL" id="QEAO01000017">
    <property type="protein sequence ID" value="TPX33885.1"/>
    <property type="molecule type" value="Genomic_DNA"/>
</dbReference>
<name>A0A507C8Q6_9FUNG</name>
<keyword evidence="8 10" id="KW-0472">Membrane</keyword>
<dbReference type="SUPFAM" id="SSF103481">
    <property type="entry name" value="Multidrug resistance efflux transporter EmrE"/>
    <property type="match status" value="1"/>
</dbReference>
<dbReference type="GO" id="GO:0005460">
    <property type="term" value="F:UDP-glucose transmembrane transporter activity"/>
    <property type="evidence" value="ECO:0007669"/>
    <property type="project" value="TreeGrafter"/>
</dbReference>
<evidence type="ECO:0000256" key="8">
    <source>
        <dbReference type="ARBA" id="ARBA00023136"/>
    </source>
</evidence>
<feature type="transmembrane region" description="Helical" evidence="10">
    <location>
        <begin position="221"/>
        <end position="241"/>
    </location>
</feature>
<dbReference type="OrthoDB" id="1601at2759"/>
<dbReference type="GeneID" id="42004559"/>
<evidence type="ECO:0000313" key="11">
    <source>
        <dbReference type="EMBL" id="TPX33885.1"/>
    </source>
</evidence>
<evidence type="ECO:0000256" key="1">
    <source>
        <dbReference type="ARBA" id="ARBA00004477"/>
    </source>
</evidence>
<feature type="transmembrane region" description="Helical" evidence="10">
    <location>
        <begin position="291"/>
        <end position="307"/>
    </location>
</feature>
<evidence type="ECO:0000256" key="6">
    <source>
        <dbReference type="ARBA" id="ARBA00022824"/>
    </source>
</evidence>
<dbReference type="PANTHER" id="PTHR10778">
    <property type="entry name" value="SOLUTE CARRIER FAMILY 35 MEMBER B"/>
    <property type="match status" value="1"/>
</dbReference>
<reference evidence="11 12" key="1">
    <citation type="journal article" date="2019" name="Sci. Rep.">
        <title>Comparative genomics of chytrid fungi reveal insights into the obligate biotrophic and pathogenic lifestyle of Synchytrium endobioticum.</title>
        <authorList>
            <person name="van de Vossenberg B.T.L.H."/>
            <person name="Warris S."/>
            <person name="Nguyen H.D.T."/>
            <person name="van Gent-Pelzer M.P.E."/>
            <person name="Joly D.L."/>
            <person name="van de Geest H.C."/>
            <person name="Bonants P.J.M."/>
            <person name="Smith D.S."/>
            <person name="Levesque C.A."/>
            <person name="van der Lee T.A.J."/>
        </authorList>
    </citation>
    <scope>NUCLEOTIDE SEQUENCE [LARGE SCALE GENOMIC DNA]</scope>
    <source>
        <strain evidence="11 12">JEL517</strain>
    </source>
</reference>
<feature type="transmembrane region" description="Helical" evidence="10">
    <location>
        <begin position="92"/>
        <end position="112"/>
    </location>
</feature>
<proteinExistence type="inferred from homology"/>
<comment type="similarity">
    <text evidence="2">Belongs to the nucleotide-sugar transporter family. SLC35B subfamily.</text>
</comment>
<dbReference type="Proteomes" id="UP000319731">
    <property type="component" value="Unassembled WGS sequence"/>
</dbReference>
<keyword evidence="3" id="KW-0813">Transport</keyword>
<dbReference type="STRING" id="1806994.A0A507C8Q6"/>
<evidence type="ECO:0000256" key="4">
    <source>
        <dbReference type="ARBA" id="ARBA00022597"/>
    </source>
</evidence>
<accession>A0A507C8Q6</accession>
<comment type="caution">
    <text evidence="11">The sequence shown here is derived from an EMBL/GenBank/DDBJ whole genome shotgun (WGS) entry which is preliminary data.</text>
</comment>
<protein>
    <recommendedName>
        <fullName evidence="9">UDP-galactose transporter homolog 1</fullName>
    </recommendedName>
</protein>